<evidence type="ECO:0000259" key="1">
    <source>
        <dbReference type="Pfam" id="PF13460"/>
    </source>
</evidence>
<dbReference type="AlphaFoldDB" id="A0A0R2G0P7"/>
<evidence type="ECO:0000313" key="5">
    <source>
        <dbReference type="Proteomes" id="UP000051751"/>
    </source>
</evidence>
<evidence type="ECO:0000313" key="4">
    <source>
        <dbReference type="Proteomes" id="UP000051645"/>
    </source>
</evidence>
<accession>A0A0R2G0P7</accession>
<feature type="domain" description="NAD(P)-binding" evidence="1">
    <location>
        <begin position="8"/>
        <end position="191"/>
    </location>
</feature>
<sequence>MKTILILGAHGATAQIVTNRLLKETADQLKLYLRNPQRLKQFADNPRVELIDGNTESVAALTQAMQNVDLVYSNVGGVNLAKSTQAILTAMTQAGVKRLIFFSALGARHEVPGKFGAWNEQAIADYLPGFRKSAELLDAAANIDTTEIRPAWLTDYNEIDYELTGSHDAFKGTEVSRQSVADLIVKIIKDPRLYENDSIGIDKPNTDGAQPAWI</sequence>
<evidence type="ECO:0000313" key="2">
    <source>
        <dbReference type="EMBL" id="KRN28121.1"/>
    </source>
</evidence>
<keyword evidence="4" id="KW-1185">Reference proteome</keyword>
<gene>
    <name evidence="2" type="ORF">IV38_GL001571</name>
    <name evidence="3" type="ORF">IV40_GL001644</name>
</gene>
<dbReference type="RefSeq" id="WP_057770180.1">
    <property type="nucleotide sequence ID" value="NZ_JQAT01000004.1"/>
</dbReference>
<dbReference type="Proteomes" id="UP000051645">
    <property type="component" value="Unassembled WGS sequence"/>
</dbReference>
<organism evidence="3 4">
    <name type="scientific">Lactobacillus selangorensis</name>
    <dbReference type="NCBI Taxonomy" id="81857"/>
    <lineage>
        <taxon>Bacteria</taxon>
        <taxon>Bacillati</taxon>
        <taxon>Bacillota</taxon>
        <taxon>Bacilli</taxon>
        <taxon>Lactobacillales</taxon>
        <taxon>Lactobacillaceae</taxon>
        <taxon>Lactobacillus</taxon>
    </lineage>
</organism>
<dbReference type="InterPro" id="IPR016040">
    <property type="entry name" value="NAD(P)-bd_dom"/>
</dbReference>
<evidence type="ECO:0000313" key="3">
    <source>
        <dbReference type="EMBL" id="KRN31002.1"/>
    </source>
</evidence>
<dbReference type="PATRIC" id="fig|81857.3.peg.1582"/>
<reference evidence="4 5" key="1">
    <citation type="journal article" date="2015" name="Genome Announc.">
        <title>Expanding the biotechnology potential of lactobacilli through comparative genomics of 213 strains and associated genera.</title>
        <authorList>
            <person name="Sun Z."/>
            <person name="Harris H.M."/>
            <person name="McCann A."/>
            <person name="Guo C."/>
            <person name="Argimon S."/>
            <person name="Zhang W."/>
            <person name="Yang X."/>
            <person name="Jeffery I.B."/>
            <person name="Cooney J.C."/>
            <person name="Kagawa T.F."/>
            <person name="Liu W."/>
            <person name="Song Y."/>
            <person name="Salvetti E."/>
            <person name="Wrobel A."/>
            <person name="Rasinkangas P."/>
            <person name="Parkhill J."/>
            <person name="Rea M.C."/>
            <person name="O'Sullivan O."/>
            <person name="Ritari J."/>
            <person name="Douillard F.P."/>
            <person name="Paul Ross R."/>
            <person name="Yang R."/>
            <person name="Briner A.E."/>
            <person name="Felis G.E."/>
            <person name="de Vos W.M."/>
            <person name="Barrangou R."/>
            <person name="Klaenhammer T.R."/>
            <person name="Caufield P.W."/>
            <person name="Cui Y."/>
            <person name="Zhang H."/>
            <person name="O'Toole P.W."/>
        </authorList>
    </citation>
    <scope>NUCLEOTIDE SEQUENCE [LARGE SCALE GENOMIC DNA]</scope>
    <source>
        <strain evidence="2 5">ATCC BAA-66</strain>
        <strain evidence="3 4">DSM 13344</strain>
    </source>
</reference>
<proteinExistence type="predicted"/>
<dbReference type="SUPFAM" id="SSF51735">
    <property type="entry name" value="NAD(P)-binding Rossmann-fold domains"/>
    <property type="match status" value="1"/>
</dbReference>
<dbReference type="STRING" id="81857.IV38_GL001571"/>
<name>A0A0R2G0P7_9LACO</name>
<dbReference type="Proteomes" id="UP000051751">
    <property type="component" value="Unassembled WGS sequence"/>
</dbReference>
<dbReference type="OrthoDB" id="9803892at2"/>
<dbReference type="Pfam" id="PF13460">
    <property type="entry name" value="NAD_binding_10"/>
    <property type="match status" value="1"/>
</dbReference>
<dbReference type="PANTHER" id="PTHR15020:SF50">
    <property type="entry name" value="UPF0659 PROTEIN YMR090W"/>
    <property type="match status" value="1"/>
</dbReference>
<dbReference type="PANTHER" id="PTHR15020">
    <property type="entry name" value="FLAVIN REDUCTASE-RELATED"/>
    <property type="match status" value="1"/>
</dbReference>
<dbReference type="InterPro" id="IPR036291">
    <property type="entry name" value="NAD(P)-bd_dom_sf"/>
</dbReference>
<dbReference type="Gene3D" id="3.40.50.720">
    <property type="entry name" value="NAD(P)-binding Rossmann-like Domain"/>
    <property type="match status" value="1"/>
</dbReference>
<comment type="caution">
    <text evidence="3">The sequence shown here is derived from an EMBL/GenBank/DDBJ whole genome shotgun (WGS) entry which is preliminary data.</text>
</comment>
<dbReference type="EMBL" id="JQAZ01000005">
    <property type="protein sequence ID" value="KRN31002.1"/>
    <property type="molecule type" value="Genomic_DNA"/>
</dbReference>
<protein>
    <submittedName>
        <fullName evidence="3">Oxidoreductase</fullName>
    </submittedName>
</protein>
<dbReference type="EMBL" id="JQAT01000004">
    <property type="protein sequence ID" value="KRN28121.1"/>
    <property type="molecule type" value="Genomic_DNA"/>
</dbReference>